<comment type="subcellular location">
    <subcellularLocation>
        <location evidence="1">Cytoplasm</location>
    </subcellularLocation>
    <subcellularLocation>
        <location evidence="2">Nucleus</location>
        <location evidence="2">Nucleolus</location>
    </subcellularLocation>
</comment>
<dbReference type="RefSeq" id="XP_007872750.1">
    <property type="nucleotide sequence ID" value="XM_007874559.1"/>
</dbReference>
<reference evidence="12" key="1">
    <citation type="journal article" date="2016" name="Nat. Commun.">
        <title>Genome analysis of three Pneumocystis species reveals adaptation mechanisms to life exclusively in mammalian hosts.</title>
        <authorList>
            <person name="Ma L."/>
            <person name="Chen Z."/>
            <person name="Huang D.W."/>
            <person name="Kutty G."/>
            <person name="Ishihara M."/>
            <person name="Wang H."/>
            <person name="Abouelleil A."/>
            <person name="Bishop L."/>
            <person name="Davey E."/>
            <person name="Deng R."/>
            <person name="Deng X."/>
            <person name="Fan L."/>
            <person name="Fantoni G."/>
            <person name="Fitzgerald M."/>
            <person name="Gogineni E."/>
            <person name="Goldberg J.M."/>
            <person name="Handley G."/>
            <person name="Hu X."/>
            <person name="Huber C."/>
            <person name="Jiao X."/>
            <person name="Jones K."/>
            <person name="Levin J.Z."/>
            <person name="Liu Y."/>
            <person name="Macdonald P."/>
            <person name="Melnikov A."/>
            <person name="Raley C."/>
            <person name="Sassi M."/>
            <person name="Sherman B.T."/>
            <person name="Song X."/>
            <person name="Sykes S."/>
            <person name="Tran B."/>
            <person name="Walsh L."/>
            <person name="Xia Y."/>
            <person name="Yang J."/>
            <person name="Young S."/>
            <person name="Zeng Q."/>
            <person name="Zheng X."/>
            <person name="Stephens R."/>
            <person name="Nusbaum C."/>
            <person name="Birren B.W."/>
            <person name="Azadi P."/>
            <person name="Lempicki R.A."/>
            <person name="Cuomo C.A."/>
            <person name="Kovacs J.A."/>
        </authorList>
    </citation>
    <scope>NUCLEOTIDE SEQUENCE [LARGE SCALE GENOMIC DNA]</scope>
    <source>
        <strain evidence="12">B123</strain>
    </source>
</reference>
<dbReference type="GO" id="GO:0071038">
    <property type="term" value="P:TRAMP-dependent tRNA surveillance pathway"/>
    <property type="evidence" value="ECO:0007669"/>
    <property type="project" value="TreeGrafter"/>
</dbReference>
<dbReference type="GO" id="GO:0034475">
    <property type="term" value="P:U4 snRNA 3'-end processing"/>
    <property type="evidence" value="ECO:0007669"/>
    <property type="project" value="TreeGrafter"/>
</dbReference>
<dbReference type="GO" id="GO:0000177">
    <property type="term" value="C:cytoplasmic exosome (RNase complex)"/>
    <property type="evidence" value="ECO:0007669"/>
    <property type="project" value="TreeGrafter"/>
</dbReference>
<comment type="caution">
    <text evidence="11">The sequence shown here is derived from an EMBL/GenBank/DDBJ whole genome shotgun (WGS) entry which is preliminary data.</text>
</comment>
<name>M7P9Z7_PNEMU</name>
<dbReference type="SUPFAM" id="SSF54791">
    <property type="entry name" value="Eukaryotic type KH-domain (KH-domain type I)"/>
    <property type="match status" value="1"/>
</dbReference>
<dbReference type="GO" id="GO:0000176">
    <property type="term" value="C:nuclear exosome (RNase complex)"/>
    <property type="evidence" value="ECO:0007669"/>
    <property type="project" value="TreeGrafter"/>
</dbReference>
<keyword evidence="7" id="KW-0694">RNA-binding</keyword>
<dbReference type="OMA" id="SYMAFPN"/>
<dbReference type="CDD" id="cd05790">
    <property type="entry name" value="S1_Rrp40"/>
    <property type="match status" value="1"/>
</dbReference>
<dbReference type="VEuPathDB" id="FungiDB:PNEG_00841"/>
<dbReference type="InterPro" id="IPR012340">
    <property type="entry name" value="NA-bd_OB-fold"/>
</dbReference>
<evidence type="ECO:0000313" key="12">
    <source>
        <dbReference type="Proteomes" id="UP000011958"/>
    </source>
</evidence>
<dbReference type="InterPro" id="IPR026699">
    <property type="entry name" value="Exosome_RNA_bind1/RRP40/RRP4"/>
</dbReference>
<dbReference type="Pfam" id="PF15985">
    <property type="entry name" value="KH_6"/>
    <property type="match status" value="1"/>
</dbReference>
<evidence type="ECO:0000259" key="10">
    <source>
        <dbReference type="Pfam" id="PF15985"/>
    </source>
</evidence>
<dbReference type="PANTHER" id="PTHR21321">
    <property type="entry name" value="PNAS-3 RELATED"/>
    <property type="match status" value="1"/>
</dbReference>
<gene>
    <name evidence="11" type="ORF">PNEG_00841</name>
</gene>
<evidence type="ECO:0000256" key="7">
    <source>
        <dbReference type="ARBA" id="ARBA00022884"/>
    </source>
</evidence>
<dbReference type="OrthoDB" id="340500at2759"/>
<dbReference type="Gene3D" id="2.40.50.140">
    <property type="entry name" value="Nucleic acid-binding proteins"/>
    <property type="match status" value="1"/>
</dbReference>
<keyword evidence="12" id="KW-1185">Reference proteome</keyword>
<dbReference type="GO" id="GO:0000467">
    <property type="term" value="P:exonucleolytic trimming to generate mature 3'-end of 5.8S rRNA from tricistronic rRNA transcript (SSU-rRNA, 5.8S rRNA, LSU-rRNA)"/>
    <property type="evidence" value="ECO:0007669"/>
    <property type="project" value="TreeGrafter"/>
</dbReference>
<dbReference type="eggNOG" id="KOG1004">
    <property type="taxonomic scope" value="Eukaryota"/>
</dbReference>
<dbReference type="AlphaFoldDB" id="M7P9Z7"/>
<evidence type="ECO:0000256" key="6">
    <source>
        <dbReference type="ARBA" id="ARBA00022835"/>
    </source>
</evidence>
<evidence type="ECO:0000313" key="11">
    <source>
        <dbReference type="EMBL" id="EMR10690.1"/>
    </source>
</evidence>
<evidence type="ECO:0000256" key="4">
    <source>
        <dbReference type="ARBA" id="ARBA00022490"/>
    </source>
</evidence>
<evidence type="ECO:0000256" key="2">
    <source>
        <dbReference type="ARBA" id="ARBA00004604"/>
    </source>
</evidence>
<dbReference type="Gene3D" id="3.30.1370.10">
    <property type="entry name" value="K Homology domain, type 1"/>
    <property type="match status" value="1"/>
</dbReference>
<feature type="domain" description="K Homology" evidence="10">
    <location>
        <begin position="158"/>
        <end position="205"/>
    </location>
</feature>
<evidence type="ECO:0000256" key="1">
    <source>
        <dbReference type="ARBA" id="ARBA00004496"/>
    </source>
</evidence>
<organism evidence="11 12">
    <name type="scientific">Pneumocystis murina (strain B123)</name>
    <name type="common">Mouse pneumocystis pneumonia agent</name>
    <name type="synonym">Pneumocystis carinii f. sp. muris</name>
    <dbReference type="NCBI Taxonomy" id="1069680"/>
    <lineage>
        <taxon>Eukaryota</taxon>
        <taxon>Fungi</taxon>
        <taxon>Dikarya</taxon>
        <taxon>Ascomycota</taxon>
        <taxon>Taphrinomycotina</taxon>
        <taxon>Pneumocystomycetes</taxon>
        <taxon>Pneumocystaceae</taxon>
        <taxon>Pneumocystis</taxon>
    </lineage>
</organism>
<dbReference type="InterPro" id="IPR037319">
    <property type="entry name" value="Rrp40_S1"/>
</dbReference>
<dbReference type="EMBL" id="AFWA02000003">
    <property type="protein sequence ID" value="EMR10690.1"/>
    <property type="molecule type" value="Genomic_DNA"/>
</dbReference>
<dbReference type="Proteomes" id="UP000011958">
    <property type="component" value="Unassembled WGS sequence"/>
</dbReference>
<comment type="similarity">
    <text evidence="3">Belongs to the RRP40 family.</text>
</comment>
<dbReference type="InterPro" id="IPR049469">
    <property type="entry name" value="RRP40_KH-I"/>
</dbReference>
<evidence type="ECO:0000256" key="8">
    <source>
        <dbReference type="ARBA" id="ARBA00023242"/>
    </source>
</evidence>
<dbReference type="CDD" id="cd22526">
    <property type="entry name" value="KH-I_Rrp40"/>
    <property type="match status" value="1"/>
</dbReference>
<dbReference type="GO" id="GO:0003723">
    <property type="term" value="F:RNA binding"/>
    <property type="evidence" value="ECO:0007669"/>
    <property type="project" value="UniProtKB-KW"/>
</dbReference>
<dbReference type="SUPFAM" id="SSF50249">
    <property type="entry name" value="Nucleic acid-binding proteins"/>
    <property type="match status" value="1"/>
</dbReference>
<dbReference type="GO" id="GO:0071051">
    <property type="term" value="P:poly(A)-dependent snoRNA 3'-end processing"/>
    <property type="evidence" value="ECO:0007669"/>
    <property type="project" value="TreeGrafter"/>
</dbReference>
<evidence type="ECO:0000256" key="3">
    <source>
        <dbReference type="ARBA" id="ARBA00007841"/>
    </source>
</evidence>
<dbReference type="InterPro" id="IPR004088">
    <property type="entry name" value="KH_dom_type_1"/>
</dbReference>
<keyword evidence="5" id="KW-0698">rRNA processing</keyword>
<dbReference type="InterPro" id="IPR036612">
    <property type="entry name" value="KH_dom_type_1_sf"/>
</dbReference>
<dbReference type="PANTHER" id="PTHR21321:SF1">
    <property type="entry name" value="EXOSOME COMPLEX COMPONENT RRP40"/>
    <property type="match status" value="1"/>
</dbReference>
<keyword evidence="4" id="KW-0963">Cytoplasm</keyword>
<evidence type="ECO:0000256" key="9">
    <source>
        <dbReference type="ARBA" id="ARBA00030615"/>
    </source>
</evidence>
<dbReference type="Pfam" id="PF21262">
    <property type="entry name" value="RRP40_S1"/>
    <property type="match status" value="1"/>
</dbReference>
<dbReference type="GeneID" id="19894539"/>
<accession>M7P9Z7</accession>
<keyword evidence="6" id="KW-0271">Exosome</keyword>
<dbReference type="STRING" id="1069680.M7P9Z7"/>
<keyword evidence="8" id="KW-0539">Nucleus</keyword>
<dbReference type="GO" id="GO:0071034">
    <property type="term" value="P:CUT catabolic process"/>
    <property type="evidence" value="ECO:0007669"/>
    <property type="project" value="TreeGrafter"/>
</dbReference>
<proteinExistence type="inferred from homology"/>
<dbReference type="GO" id="GO:0005730">
    <property type="term" value="C:nucleolus"/>
    <property type="evidence" value="ECO:0007669"/>
    <property type="project" value="UniProtKB-SubCell"/>
</dbReference>
<protein>
    <recommendedName>
        <fullName evidence="9">Ribosomal RNA-processing protein 40</fullName>
    </recommendedName>
</protein>
<dbReference type="HOGENOM" id="CLU_069847_5_1_1"/>
<dbReference type="FunFam" id="2.40.50.140:FF:000112">
    <property type="entry name" value="Exosome complex component RRP40"/>
    <property type="match status" value="1"/>
</dbReference>
<evidence type="ECO:0000256" key="5">
    <source>
        <dbReference type="ARBA" id="ARBA00022552"/>
    </source>
</evidence>
<sequence length="253" mass="28760">MDKGIESLKAEERFIFPGEQVPFSDKDKTKLQIGHGLAYFYQADKLFATQTGWLKQPTKKKISINYNRGKYIPVIGDSVIGQVMIRHSEGYKVDIGSIRQAQLGILAFENATRKNRPNLQVGSLVYARVICIDNETEPEIECVNPLNGKSVYGELKGGFLVHKLSFHLCRKILEKDHPFLSILGASIPFEVAIGSNGRIWIHSENLGITITLAQAFKKCEYLNDNEMIKVCEETIREAHKWMHHNIPYEQKNN</sequence>
<dbReference type="GO" id="GO:0071035">
    <property type="term" value="P:nuclear polyadenylation-dependent rRNA catabolic process"/>
    <property type="evidence" value="ECO:0007669"/>
    <property type="project" value="TreeGrafter"/>
</dbReference>